<organism evidence="2 3">
    <name type="scientific">Peronospora matthiolae</name>
    <dbReference type="NCBI Taxonomy" id="2874970"/>
    <lineage>
        <taxon>Eukaryota</taxon>
        <taxon>Sar</taxon>
        <taxon>Stramenopiles</taxon>
        <taxon>Oomycota</taxon>
        <taxon>Peronosporomycetes</taxon>
        <taxon>Peronosporales</taxon>
        <taxon>Peronosporaceae</taxon>
        <taxon>Peronospora</taxon>
    </lineage>
</organism>
<accession>A0AAV1U3P7</accession>
<feature type="compositionally biased region" description="Low complexity" evidence="1">
    <location>
        <begin position="1"/>
        <end position="14"/>
    </location>
</feature>
<reference evidence="2" key="1">
    <citation type="submission" date="2024-01" db="EMBL/GenBank/DDBJ databases">
        <authorList>
            <person name="Webb A."/>
        </authorList>
    </citation>
    <scope>NUCLEOTIDE SEQUENCE</scope>
    <source>
        <strain evidence="2">Pm1</strain>
    </source>
</reference>
<sequence length="71" mass="7473">MVSSTHPPTSPISSEGPIMFLSPDRDLSPGSPDLGGHTPAVPDRPGSPRHLDHPGSQIPRLQDKFKPAPSS</sequence>
<dbReference type="AlphaFoldDB" id="A0AAV1U3P7"/>
<feature type="region of interest" description="Disordered" evidence="1">
    <location>
        <begin position="1"/>
        <end position="71"/>
    </location>
</feature>
<name>A0AAV1U3P7_9STRA</name>
<dbReference type="Proteomes" id="UP001162060">
    <property type="component" value="Unassembled WGS sequence"/>
</dbReference>
<proteinExistence type="predicted"/>
<gene>
    <name evidence="2" type="ORF">PM001_LOCUS13123</name>
</gene>
<feature type="compositionally biased region" description="Basic and acidic residues" evidence="1">
    <location>
        <begin position="61"/>
        <end position="71"/>
    </location>
</feature>
<evidence type="ECO:0000313" key="3">
    <source>
        <dbReference type="Proteomes" id="UP001162060"/>
    </source>
</evidence>
<protein>
    <submittedName>
        <fullName evidence="2">Uncharacterized protein</fullName>
    </submittedName>
</protein>
<dbReference type="EMBL" id="CAKLBY020000119">
    <property type="protein sequence ID" value="CAK7927973.1"/>
    <property type="molecule type" value="Genomic_DNA"/>
</dbReference>
<evidence type="ECO:0000313" key="2">
    <source>
        <dbReference type="EMBL" id="CAK7927973.1"/>
    </source>
</evidence>
<evidence type="ECO:0000256" key="1">
    <source>
        <dbReference type="SAM" id="MobiDB-lite"/>
    </source>
</evidence>
<comment type="caution">
    <text evidence="2">The sequence shown here is derived from an EMBL/GenBank/DDBJ whole genome shotgun (WGS) entry which is preliminary data.</text>
</comment>